<organism evidence="1 2">
    <name type="scientific">Sclerotinia nivalis</name>
    <dbReference type="NCBI Taxonomy" id="352851"/>
    <lineage>
        <taxon>Eukaryota</taxon>
        <taxon>Fungi</taxon>
        <taxon>Dikarya</taxon>
        <taxon>Ascomycota</taxon>
        <taxon>Pezizomycotina</taxon>
        <taxon>Leotiomycetes</taxon>
        <taxon>Helotiales</taxon>
        <taxon>Sclerotiniaceae</taxon>
        <taxon>Sclerotinia</taxon>
    </lineage>
</organism>
<dbReference type="EMBL" id="JAPEIS010000001">
    <property type="protein sequence ID" value="KAJ8070940.1"/>
    <property type="molecule type" value="Genomic_DNA"/>
</dbReference>
<reference evidence="1" key="1">
    <citation type="submission" date="2022-11" db="EMBL/GenBank/DDBJ databases">
        <title>Genome Resource of Sclerotinia nivalis Strain SnTB1, a Plant Pathogen Isolated from American Ginseng.</title>
        <authorList>
            <person name="Fan S."/>
        </authorList>
    </citation>
    <scope>NUCLEOTIDE SEQUENCE</scope>
    <source>
        <strain evidence="1">SnTB1</strain>
    </source>
</reference>
<evidence type="ECO:0000313" key="2">
    <source>
        <dbReference type="Proteomes" id="UP001152300"/>
    </source>
</evidence>
<sequence>MDQMCPSAEIFFRCEICEFYEMFVPSKVVFYSQFQFLMECKMWNIEKVGPNEQRMAPTTPTVYADIDLYQIPGPSSLQYQNLRSIHTQHRFPLQSNRANRRNLVVGLGIYIFTTCNKISYGNFL</sequence>
<comment type="caution">
    <text evidence="1">The sequence shown here is derived from an EMBL/GenBank/DDBJ whole genome shotgun (WGS) entry which is preliminary data.</text>
</comment>
<evidence type="ECO:0000313" key="1">
    <source>
        <dbReference type="EMBL" id="KAJ8070940.1"/>
    </source>
</evidence>
<name>A0A9X0AXS9_9HELO</name>
<proteinExistence type="predicted"/>
<dbReference type="AlphaFoldDB" id="A0A9X0AXS9"/>
<gene>
    <name evidence="1" type="ORF">OCU04_001298</name>
</gene>
<protein>
    <submittedName>
        <fullName evidence="1">Uncharacterized protein</fullName>
    </submittedName>
</protein>
<dbReference type="Proteomes" id="UP001152300">
    <property type="component" value="Unassembled WGS sequence"/>
</dbReference>
<accession>A0A9X0AXS9</accession>
<keyword evidence="2" id="KW-1185">Reference proteome</keyword>